<evidence type="ECO:0000313" key="2">
    <source>
        <dbReference type="EMBL" id="KAL0918811.1"/>
    </source>
</evidence>
<dbReference type="InterPro" id="IPR008480">
    <property type="entry name" value="DUF761_pln"/>
</dbReference>
<evidence type="ECO:0000256" key="1">
    <source>
        <dbReference type="SAM" id="MobiDB-lite"/>
    </source>
</evidence>
<dbReference type="Proteomes" id="UP001552299">
    <property type="component" value="Unassembled WGS sequence"/>
</dbReference>
<protein>
    <submittedName>
        <fullName evidence="2">Uncharacterized protein</fullName>
    </submittedName>
</protein>
<gene>
    <name evidence="2" type="ORF">M5K25_010850</name>
</gene>
<feature type="region of interest" description="Disordered" evidence="1">
    <location>
        <begin position="130"/>
        <end position="156"/>
    </location>
</feature>
<sequence>MTLHSPLAAKRLRSYLRVAFFMIRKGLISKRKLIIDINLLMKRGKLMGKALGNHVFNHHHARPRGYGYGLQEYEFSCSDSPNPVFFHAKRGAHRNYFPCISAMAEEDDERPPIVPSSTATAALPRLDYSPNSSVVASEEEEEAEEESRQVSFENNEVDDEAEEFIRRFYEQLRRQSRFALLQYEIDYRLIKEKLFCVDTGYRPEMN</sequence>
<dbReference type="PANTHER" id="PTHR33265:SF6">
    <property type="entry name" value="OS01G0930500 PROTEIN"/>
    <property type="match status" value="1"/>
</dbReference>
<dbReference type="PANTHER" id="PTHR33265">
    <property type="entry name" value="AVR9/CF-9 RAPIDLY ELICITED PROTEIN-RELATED"/>
    <property type="match status" value="1"/>
</dbReference>
<proteinExistence type="predicted"/>
<name>A0ABD0V1P3_DENTH</name>
<dbReference type="EMBL" id="JANQDX010000009">
    <property type="protein sequence ID" value="KAL0918811.1"/>
    <property type="molecule type" value="Genomic_DNA"/>
</dbReference>
<organism evidence="2 3">
    <name type="scientific">Dendrobium thyrsiflorum</name>
    <name type="common">Pinecone-like raceme dendrobium</name>
    <name type="synonym">Orchid</name>
    <dbReference type="NCBI Taxonomy" id="117978"/>
    <lineage>
        <taxon>Eukaryota</taxon>
        <taxon>Viridiplantae</taxon>
        <taxon>Streptophyta</taxon>
        <taxon>Embryophyta</taxon>
        <taxon>Tracheophyta</taxon>
        <taxon>Spermatophyta</taxon>
        <taxon>Magnoliopsida</taxon>
        <taxon>Liliopsida</taxon>
        <taxon>Asparagales</taxon>
        <taxon>Orchidaceae</taxon>
        <taxon>Epidendroideae</taxon>
        <taxon>Malaxideae</taxon>
        <taxon>Dendrobiinae</taxon>
        <taxon>Dendrobium</taxon>
    </lineage>
</organism>
<comment type="caution">
    <text evidence="2">The sequence shown here is derived from an EMBL/GenBank/DDBJ whole genome shotgun (WGS) entry which is preliminary data.</text>
</comment>
<reference evidence="2 3" key="1">
    <citation type="journal article" date="2024" name="Plant Biotechnol. J.">
        <title>Dendrobium thyrsiflorum genome and its molecular insights into genes involved in important horticultural traits.</title>
        <authorList>
            <person name="Chen B."/>
            <person name="Wang J.Y."/>
            <person name="Zheng P.J."/>
            <person name="Li K.L."/>
            <person name="Liang Y.M."/>
            <person name="Chen X.F."/>
            <person name="Zhang C."/>
            <person name="Zhao X."/>
            <person name="He X."/>
            <person name="Zhang G.Q."/>
            <person name="Liu Z.J."/>
            <person name="Xu Q."/>
        </authorList>
    </citation>
    <scope>NUCLEOTIDE SEQUENCE [LARGE SCALE GENOMIC DNA]</scope>
    <source>
        <strain evidence="2">GZMU011</strain>
    </source>
</reference>
<dbReference type="AlphaFoldDB" id="A0ABD0V1P3"/>
<evidence type="ECO:0000313" key="3">
    <source>
        <dbReference type="Proteomes" id="UP001552299"/>
    </source>
</evidence>
<dbReference type="Pfam" id="PF05553">
    <property type="entry name" value="DUF761"/>
    <property type="match status" value="1"/>
</dbReference>
<accession>A0ABD0V1P3</accession>
<keyword evidence="3" id="KW-1185">Reference proteome</keyword>